<reference evidence="3 4" key="1">
    <citation type="submission" date="2018-02" db="EMBL/GenBank/DDBJ databases">
        <title>Whole genome sequencing of endophytic bacterium.</title>
        <authorList>
            <person name="Eedara R."/>
            <person name="Podile A.R."/>
        </authorList>
    </citation>
    <scope>NUCLEOTIDE SEQUENCE [LARGE SCALE GENOMIC DNA]</scope>
    <source>
        <strain evidence="3 4">RP1T</strain>
    </source>
</reference>
<comment type="caution">
    <text evidence="1">Lacks conserved residue(s) required for the propagation of feature annotation.</text>
</comment>
<dbReference type="InterPro" id="IPR050218">
    <property type="entry name" value="LptD"/>
</dbReference>
<sequence precursor="true">MRVSARHFLTTMLCTTVAVAALSFALLPSKVHAQENLLGPLGARSDGAGGQGSSNMVLKAREMQYDQDNEVVTAIGTVQIYYNGRALQADRVVYDRKAKRVRANGNVVITEADGTKTYADNFDLTDDFRDGFVNSLKMVTADELYVASNRAERTGGNVTVFQNGVYSACSPCADNPQKPPLWQIKAVKVIHNQQEKMIYFEDARFEFFGFPIAYLPYMSTPDPSVTRKSGFITPRYFHSSRIGYGLELPYFIDLAPNYDLTITPGYATSQGPTGQIEWRHRTLNGAYSVMASGAFISDPDKFANEDIGRPNWRGSISSKGEFWLNDKWRFGWDGSLLSDKYYWRDYRLDNLRGKTEATSTVYLTGVGTKSWFDLRAYYFQGLTTADVQKQLPVVAPVVDYDYIVDRPVFGGELGWNVNLTSLTRQQAAFDNILGVPDDRCINSFNPKTRVNCLQRGIDGTYTRASINAYWKKTFTDTYGQQWTPFAYVRGDLGFTQLDGNPADQFVSNKKNDTAARLVPAIGLDYRYPFISQSDWGTQIIEPIAQVILRPKAMQSGVFPNEDAQSLIFDDTNLFDWDKYSGYDRVEDGSRVNAGLQYSLTTNGGGYYNAMFGQSYSFGGTNSFTRGDMANTGLQSGLDRNISDYVARVYLQPVNNFAILSGARFDQKNWDMRQFEVGALGTIGRLKADIIYARYDAQPLLGLDDREGINGKAAFKLSENWIASAGALYDMRTKKFSSSYAGLTYVDACIALGMSVSRSYDTTSLKYDTTVQFQLQLRGLGVSGSPKEFTDKIWNNDFDNLNVTKPSSYTDRYGNLKTF</sequence>
<organism evidence="3 4">
    <name type="scientific">Labrys okinawensis</name>
    <dbReference type="NCBI Taxonomy" id="346911"/>
    <lineage>
        <taxon>Bacteria</taxon>
        <taxon>Pseudomonadati</taxon>
        <taxon>Pseudomonadota</taxon>
        <taxon>Alphaproteobacteria</taxon>
        <taxon>Hyphomicrobiales</taxon>
        <taxon>Xanthobacteraceae</taxon>
        <taxon>Labrys</taxon>
    </lineage>
</organism>
<dbReference type="InterPro" id="IPR020889">
    <property type="entry name" value="LipoPS_assembly_LptD"/>
</dbReference>
<proteinExistence type="inferred from homology"/>
<name>A0A2S9QFW1_9HYPH</name>
<dbReference type="GO" id="GO:0043165">
    <property type="term" value="P:Gram-negative-bacterium-type cell outer membrane assembly"/>
    <property type="evidence" value="ECO:0007669"/>
    <property type="project" value="UniProtKB-UniRule"/>
</dbReference>
<accession>A0A2S9QFW1</accession>
<gene>
    <name evidence="1" type="primary">lptD</name>
    <name evidence="3" type="ORF">C5L14_10325</name>
</gene>
<dbReference type="Pfam" id="PF04453">
    <property type="entry name" value="LptD"/>
    <property type="match status" value="1"/>
</dbReference>
<evidence type="ECO:0000259" key="2">
    <source>
        <dbReference type="Pfam" id="PF04453"/>
    </source>
</evidence>
<dbReference type="AlphaFoldDB" id="A0A2S9QFW1"/>
<dbReference type="GO" id="GO:0009279">
    <property type="term" value="C:cell outer membrane"/>
    <property type="evidence" value="ECO:0007669"/>
    <property type="project" value="UniProtKB-SubCell"/>
</dbReference>
<comment type="caution">
    <text evidence="3">The sequence shown here is derived from an EMBL/GenBank/DDBJ whole genome shotgun (WGS) entry which is preliminary data.</text>
</comment>
<dbReference type="GO" id="GO:0015920">
    <property type="term" value="P:lipopolysaccharide transport"/>
    <property type="evidence" value="ECO:0007669"/>
    <property type="project" value="InterPro"/>
</dbReference>
<dbReference type="GO" id="GO:1990351">
    <property type="term" value="C:transporter complex"/>
    <property type="evidence" value="ECO:0007669"/>
    <property type="project" value="TreeGrafter"/>
</dbReference>
<dbReference type="PANTHER" id="PTHR30189">
    <property type="entry name" value="LPS-ASSEMBLY PROTEIN"/>
    <property type="match status" value="1"/>
</dbReference>
<feature type="chain" id="PRO_5015790157" description="LPS-assembly protein LptD" evidence="1">
    <location>
        <begin position="34"/>
        <end position="818"/>
    </location>
</feature>
<keyword evidence="1" id="KW-0472">Membrane</keyword>
<evidence type="ECO:0000256" key="1">
    <source>
        <dbReference type="HAMAP-Rule" id="MF_01411"/>
    </source>
</evidence>
<comment type="similarity">
    <text evidence="1">Belongs to the LptD family.</text>
</comment>
<dbReference type="InterPro" id="IPR007543">
    <property type="entry name" value="LptD_C"/>
</dbReference>
<feature type="signal peptide" evidence="1">
    <location>
        <begin position="1"/>
        <end position="33"/>
    </location>
</feature>
<dbReference type="Gene3D" id="2.60.450.10">
    <property type="entry name" value="Lipopolysaccharide (LPS) transport protein A like domain"/>
    <property type="match status" value="1"/>
</dbReference>
<keyword evidence="1" id="KW-0998">Cell outer membrane</keyword>
<dbReference type="EMBL" id="PUEJ01000003">
    <property type="protein sequence ID" value="PRH88256.1"/>
    <property type="molecule type" value="Genomic_DNA"/>
</dbReference>
<evidence type="ECO:0000313" key="3">
    <source>
        <dbReference type="EMBL" id="PRH88256.1"/>
    </source>
</evidence>
<feature type="domain" description="LptD C-terminal" evidence="2">
    <location>
        <begin position="313"/>
        <end position="678"/>
    </location>
</feature>
<dbReference type="InterPro" id="IPR006311">
    <property type="entry name" value="TAT_signal"/>
</dbReference>
<comment type="function">
    <text evidence="1">Involved in the assembly of lipopolysaccharide (LPS) at the surface of the outer membrane.</text>
</comment>
<dbReference type="Proteomes" id="UP000237682">
    <property type="component" value="Unassembled WGS sequence"/>
</dbReference>
<dbReference type="OrthoDB" id="9760225at2"/>
<evidence type="ECO:0000313" key="4">
    <source>
        <dbReference type="Proteomes" id="UP000237682"/>
    </source>
</evidence>
<dbReference type="PANTHER" id="PTHR30189:SF1">
    <property type="entry name" value="LPS-ASSEMBLY PROTEIN LPTD"/>
    <property type="match status" value="1"/>
</dbReference>
<comment type="subunit">
    <text evidence="1">Component of the lipopolysaccharide transport and assembly complex.</text>
</comment>
<dbReference type="HAMAP" id="MF_01411">
    <property type="entry name" value="LPS_assembly_LptD"/>
    <property type="match status" value="1"/>
</dbReference>
<keyword evidence="4" id="KW-1185">Reference proteome</keyword>
<dbReference type="RefSeq" id="WP_105861921.1">
    <property type="nucleotide sequence ID" value="NZ_PUEJ01000003.1"/>
</dbReference>
<keyword evidence="1" id="KW-0732">Signal</keyword>
<dbReference type="PROSITE" id="PS51318">
    <property type="entry name" value="TAT"/>
    <property type="match status" value="1"/>
</dbReference>
<comment type="subcellular location">
    <subcellularLocation>
        <location evidence="1">Cell outer membrane</location>
    </subcellularLocation>
</comment>
<protein>
    <recommendedName>
        <fullName evidence="1">LPS-assembly protein LptD</fullName>
    </recommendedName>
</protein>